<dbReference type="AlphaFoldDB" id="A0A0E9XFJ5"/>
<reference evidence="2" key="2">
    <citation type="journal article" date="2015" name="Fish Shellfish Immunol.">
        <title>Early steps in the European eel (Anguilla anguilla)-Vibrio vulnificus interaction in the gills: Role of the RtxA13 toxin.</title>
        <authorList>
            <person name="Callol A."/>
            <person name="Pajuelo D."/>
            <person name="Ebbesson L."/>
            <person name="Teles M."/>
            <person name="MacKenzie S."/>
            <person name="Amaro C."/>
        </authorList>
    </citation>
    <scope>NUCLEOTIDE SEQUENCE</scope>
</reference>
<organism evidence="2">
    <name type="scientific">Anguilla anguilla</name>
    <name type="common">European freshwater eel</name>
    <name type="synonym">Muraena anguilla</name>
    <dbReference type="NCBI Taxonomy" id="7936"/>
    <lineage>
        <taxon>Eukaryota</taxon>
        <taxon>Metazoa</taxon>
        <taxon>Chordata</taxon>
        <taxon>Craniata</taxon>
        <taxon>Vertebrata</taxon>
        <taxon>Euteleostomi</taxon>
        <taxon>Actinopterygii</taxon>
        <taxon>Neopterygii</taxon>
        <taxon>Teleostei</taxon>
        <taxon>Anguilliformes</taxon>
        <taxon>Anguillidae</taxon>
        <taxon>Anguilla</taxon>
    </lineage>
</organism>
<evidence type="ECO:0000256" key="1">
    <source>
        <dbReference type="SAM" id="Phobius"/>
    </source>
</evidence>
<evidence type="ECO:0000313" key="2">
    <source>
        <dbReference type="EMBL" id="JAI00444.1"/>
    </source>
</evidence>
<keyword evidence="1" id="KW-0812">Transmembrane</keyword>
<keyword evidence="1" id="KW-1133">Transmembrane helix</keyword>
<accession>A0A0E9XFJ5</accession>
<sequence>MMVSITPVYGVGFQKWGIKLDCALPCVKRTCFFRIITGFIFCHLINNWIIFWEVDWNSFHSLQSKKKEKLTNGYLYCQFYCCGLFCYPLGDCIWNIYFKIIIKMTFYIKTLYKQTTLSLVNKDNSELL</sequence>
<protein>
    <submittedName>
        <fullName evidence="2">Uncharacterized protein</fullName>
    </submittedName>
</protein>
<feature type="transmembrane region" description="Helical" evidence="1">
    <location>
        <begin position="32"/>
        <end position="52"/>
    </location>
</feature>
<feature type="transmembrane region" description="Helical" evidence="1">
    <location>
        <begin position="73"/>
        <end position="90"/>
    </location>
</feature>
<keyword evidence="1" id="KW-0472">Membrane</keyword>
<dbReference type="EMBL" id="GBXM01008134">
    <property type="protein sequence ID" value="JAI00444.1"/>
    <property type="molecule type" value="Transcribed_RNA"/>
</dbReference>
<name>A0A0E9XFJ5_ANGAN</name>
<proteinExistence type="predicted"/>
<reference evidence="2" key="1">
    <citation type="submission" date="2014-11" db="EMBL/GenBank/DDBJ databases">
        <authorList>
            <person name="Amaro Gonzalez C."/>
        </authorList>
    </citation>
    <scope>NUCLEOTIDE SEQUENCE</scope>
</reference>